<organism evidence="1">
    <name type="scientific">Nothobranchius korthausae</name>
    <dbReference type="NCBI Taxonomy" id="1143690"/>
    <lineage>
        <taxon>Eukaryota</taxon>
        <taxon>Metazoa</taxon>
        <taxon>Chordata</taxon>
        <taxon>Craniata</taxon>
        <taxon>Vertebrata</taxon>
        <taxon>Euteleostomi</taxon>
        <taxon>Actinopterygii</taxon>
        <taxon>Neopterygii</taxon>
        <taxon>Teleostei</taxon>
        <taxon>Neoteleostei</taxon>
        <taxon>Acanthomorphata</taxon>
        <taxon>Ovalentaria</taxon>
        <taxon>Atherinomorphae</taxon>
        <taxon>Cyprinodontiformes</taxon>
        <taxon>Nothobranchiidae</taxon>
        <taxon>Nothobranchius</taxon>
    </lineage>
</organism>
<dbReference type="AlphaFoldDB" id="A0A1A8GKD3"/>
<dbReference type="EMBL" id="HAEC01002787">
    <property type="protein sequence ID" value="SBQ70864.1"/>
    <property type="molecule type" value="Transcribed_RNA"/>
</dbReference>
<protein>
    <submittedName>
        <fullName evidence="1">BEN domain containing 4</fullName>
    </submittedName>
</protein>
<reference evidence="1" key="1">
    <citation type="submission" date="2016-05" db="EMBL/GenBank/DDBJ databases">
        <authorList>
            <person name="Lavstsen T."/>
            <person name="Jespersen J.S."/>
        </authorList>
    </citation>
    <scope>NUCLEOTIDE SEQUENCE</scope>
    <source>
        <tissue evidence="1">Brain</tissue>
    </source>
</reference>
<proteinExistence type="predicted"/>
<reference evidence="1" key="2">
    <citation type="submission" date="2016-06" db="EMBL/GenBank/DDBJ databases">
        <title>The genome of a short-lived fish provides insights into sex chromosome evolution and the genetic control of aging.</title>
        <authorList>
            <person name="Reichwald K."/>
            <person name="Felder M."/>
            <person name="Petzold A."/>
            <person name="Koch P."/>
            <person name="Groth M."/>
            <person name="Platzer M."/>
        </authorList>
    </citation>
    <scope>NUCLEOTIDE SEQUENCE</scope>
    <source>
        <tissue evidence="1">Brain</tissue>
    </source>
</reference>
<accession>A0A1A8GKD3</accession>
<evidence type="ECO:0000313" key="1">
    <source>
        <dbReference type="EMBL" id="SBQ70864.1"/>
    </source>
</evidence>
<sequence length="55" mass="6596">KFTKHKNKRIHHPISDACCCSIGTYLFWFVFLFLRFSIWFAVCDLFLCLVIFCCI</sequence>
<feature type="non-terminal residue" evidence="1">
    <location>
        <position position="1"/>
    </location>
</feature>
<gene>
    <name evidence="1" type="primary">BEND4</name>
</gene>
<name>A0A1A8GKD3_9TELE</name>